<dbReference type="Gene3D" id="3.40.50.11660">
    <property type="entry name" value="Glycosyl transferase family 10, C-terminal domain"/>
    <property type="match status" value="1"/>
</dbReference>
<dbReference type="SUPFAM" id="SSF82282">
    <property type="entry name" value="Homocysteine S-methyltransferase"/>
    <property type="match status" value="1"/>
</dbReference>
<dbReference type="PANTHER" id="PTHR48438:SF1">
    <property type="entry name" value="ALPHA-(1,3)-FUCOSYLTRANSFERASE C-RELATED"/>
    <property type="match status" value="1"/>
</dbReference>
<gene>
    <name evidence="17" type="ORF">MGAL_10B079882</name>
</gene>
<evidence type="ECO:0000259" key="16">
    <source>
        <dbReference type="PROSITE" id="PS50970"/>
    </source>
</evidence>
<evidence type="ECO:0000256" key="12">
    <source>
        <dbReference type="ARBA" id="ARBA00023180"/>
    </source>
</evidence>
<comment type="subcellular location">
    <subcellularLocation>
        <location evidence="1">Golgi apparatus membrane</location>
        <topology evidence="1">Single-pass type II membrane protein</topology>
    </subcellularLocation>
    <subcellularLocation>
        <location evidence="15">Golgi apparatus</location>
        <location evidence="15">Golgi stack membrane</location>
        <topology evidence="15">Single-pass type II membrane protein</topology>
    </subcellularLocation>
</comment>
<keyword evidence="18" id="KW-1185">Reference proteome</keyword>
<organism evidence="17 18">
    <name type="scientific">Mytilus galloprovincialis</name>
    <name type="common">Mediterranean mussel</name>
    <dbReference type="NCBI Taxonomy" id="29158"/>
    <lineage>
        <taxon>Eukaryota</taxon>
        <taxon>Metazoa</taxon>
        <taxon>Spiralia</taxon>
        <taxon>Lophotrochozoa</taxon>
        <taxon>Mollusca</taxon>
        <taxon>Bivalvia</taxon>
        <taxon>Autobranchia</taxon>
        <taxon>Pteriomorphia</taxon>
        <taxon>Mytilida</taxon>
        <taxon>Mytiloidea</taxon>
        <taxon>Mytilidae</taxon>
        <taxon>Mytilinae</taxon>
        <taxon>Mytilus</taxon>
    </lineage>
</organism>
<dbReference type="PANTHER" id="PTHR48438">
    <property type="entry name" value="ALPHA-(1,3)-FUCOSYLTRANSFERASE C-RELATED"/>
    <property type="match status" value="1"/>
</dbReference>
<keyword evidence="14" id="KW-0862">Zinc</keyword>
<dbReference type="AlphaFoldDB" id="A0A8B6GS52"/>
<evidence type="ECO:0000256" key="11">
    <source>
        <dbReference type="ARBA" id="ARBA00023136"/>
    </source>
</evidence>
<dbReference type="InterPro" id="IPR031481">
    <property type="entry name" value="Glyco_tran_10_N"/>
</dbReference>
<dbReference type="GO" id="GO:0008168">
    <property type="term" value="F:methyltransferase activity"/>
    <property type="evidence" value="ECO:0007669"/>
    <property type="project" value="UniProtKB-UniRule"/>
</dbReference>
<evidence type="ECO:0000256" key="2">
    <source>
        <dbReference type="ARBA" id="ARBA00004922"/>
    </source>
</evidence>
<dbReference type="GO" id="GO:0000139">
    <property type="term" value="C:Golgi membrane"/>
    <property type="evidence" value="ECO:0007669"/>
    <property type="project" value="UniProtKB-SubCell"/>
</dbReference>
<dbReference type="InterPro" id="IPR003726">
    <property type="entry name" value="HCY_dom"/>
</dbReference>
<dbReference type="GO" id="GO:0032259">
    <property type="term" value="P:methylation"/>
    <property type="evidence" value="ECO:0007669"/>
    <property type="project" value="UniProtKB-KW"/>
</dbReference>
<evidence type="ECO:0000256" key="4">
    <source>
        <dbReference type="ARBA" id="ARBA00022603"/>
    </source>
</evidence>
<accession>A0A8B6GS52</accession>
<dbReference type="GO" id="GO:0008417">
    <property type="term" value="F:fucosyltransferase activity"/>
    <property type="evidence" value="ECO:0007669"/>
    <property type="project" value="InterPro"/>
</dbReference>
<name>A0A8B6GS52_MYTGA</name>
<evidence type="ECO:0000256" key="13">
    <source>
        <dbReference type="ARBA" id="ARBA00034478"/>
    </source>
</evidence>
<feature type="binding site" evidence="14">
    <location>
        <position position="717"/>
    </location>
    <ligand>
        <name>Zn(2+)</name>
        <dbReference type="ChEBI" id="CHEBI:29105"/>
    </ligand>
</feature>
<feature type="binding site" evidence="14">
    <location>
        <position position="718"/>
    </location>
    <ligand>
        <name>Zn(2+)</name>
        <dbReference type="ChEBI" id="CHEBI:29105"/>
    </ligand>
</feature>
<dbReference type="Proteomes" id="UP000596742">
    <property type="component" value="Unassembled WGS sequence"/>
</dbReference>
<reference evidence="17" key="1">
    <citation type="submission" date="2018-11" db="EMBL/GenBank/DDBJ databases">
        <authorList>
            <person name="Alioto T."/>
            <person name="Alioto T."/>
        </authorList>
    </citation>
    <scope>NUCLEOTIDE SEQUENCE</scope>
</reference>
<comment type="similarity">
    <text evidence="3 15">Belongs to the glycosyltransferase 10 family.</text>
</comment>
<dbReference type="PROSITE" id="PS50970">
    <property type="entry name" value="HCY"/>
    <property type="match status" value="1"/>
</dbReference>
<keyword evidence="6 14" id="KW-0808">Transferase</keyword>
<evidence type="ECO:0000256" key="8">
    <source>
        <dbReference type="ARBA" id="ARBA00022968"/>
    </source>
</evidence>
<evidence type="ECO:0000313" key="18">
    <source>
        <dbReference type="Proteomes" id="UP000596742"/>
    </source>
</evidence>
<keyword evidence="5 15" id="KW-0328">Glycosyltransferase</keyword>
<dbReference type="InterPro" id="IPR038577">
    <property type="entry name" value="GT10-like_C_sf"/>
</dbReference>
<evidence type="ECO:0000256" key="7">
    <source>
        <dbReference type="ARBA" id="ARBA00022692"/>
    </source>
</evidence>
<keyword evidence="4 14" id="KW-0489">Methyltransferase</keyword>
<dbReference type="InterPro" id="IPR036589">
    <property type="entry name" value="HCY_dom_sf"/>
</dbReference>
<dbReference type="Gene3D" id="3.20.20.330">
    <property type="entry name" value="Homocysteine-binding-like domain"/>
    <property type="match status" value="1"/>
</dbReference>
<dbReference type="GO" id="GO:0046872">
    <property type="term" value="F:metal ion binding"/>
    <property type="evidence" value="ECO:0007669"/>
    <property type="project" value="UniProtKB-KW"/>
</dbReference>
<proteinExistence type="inferred from homology"/>
<comment type="caution">
    <text evidence="17">The sequence shown here is derived from an EMBL/GenBank/DDBJ whole genome shotgun (WGS) entry which is preliminary data.</text>
</comment>
<dbReference type="InterPro" id="IPR055270">
    <property type="entry name" value="Glyco_tran_10_C"/>
</dbReference>
<evidence type="ECO:0000256" key="6">
    <source>
        <dbReference type="ARBA" id="ARBA00022679"/>
    </source>
</evidence>
<dbReference type="OrthoDB" id="427096at2759"/>
<sequence>MERLYRDFLLIVLIFLAITVVINFSPSNILVRNEQDVGMQCNVKGTFAQPVKSTIKSHLSTKVKIPDIYNTDKGDRIVEQMNFVPKGEIIGTKYILIPDIGSFGIDEGQVPFEKSECKVKNCFVTSMRKSGVRYDARIVYQQIFNTDVQTMQDEVQRHPEQIWIYYNLESPVVSPDYFMIGQVFNWTATYRHDSTIVAPYEKWSVTDDSLLISRNYAFGKTKKVAIFVSNCDTTNQRIQYVNELSKHIVVDIYGACGNYTCGREIEQECFNILKQDYKFYLAFENANCRDYITEKFFRNALLNNVLPVVMGAHPDDYKRSAPHHSYIHVEDFKSPKHLAEYLHTLDKNDQLYNQYFKWKGTGSFIDTKFWCRLCAMLNDPYKPNLIIKSLTNRNETRVWQQDDHMITRYNNMMWKLKDRQKSDMSSKDIRSILQNGGTILNTEGYMWEFGRRGYLKYGAYTPEVVLEHPNLVESMYREFVHAGSDVVQAFTYFGHREKLKSVGREEDLETLNRTALRLARKVADDTDKIMAAGICNTGVWDPDNETTKILARKMFKEQVEWAVEEKADYIIGETYNDSEEAMAALETIKEFGKGLPAVITMAAYFPDITVDDIPFPQALRKLEEAGAAVVGLNCARGPKTMLPLIKEIRKVCKGPIAAIPVPFRCTDEFRTFQSLKDPETGKYLYPNNLESVRCNSEDIREFAEEAKRIGVQYIGLCCGNCSALFRELAESYHRKPLASKYAPDISLSSVFGEPSGKKYGRADKIRAFMLNLKY</sequence>
<evidence type="ECO:0000256" key="15">
    <source>
        <dbReference type="RuleBase" id="RU003832"/>
    </source>
</evidence>
<protein>
    <recommendedName>
        <fullName evidence="15">Fucosyltransferase</fullName>
        <ecNumber evidence="15">2.4.1.-</ecNumber>
    </recommendedName>
</protein>
<feature type="binding site" evidence="14">
    <location>
        <position position="634"/>
    </location>
    <ligand>
        <name>Zn(2+)</name>
        <dbReference type="ChEBI" id="CHEBI:29105"/>
    </ligand>
</feature>
<dbReference type="UniPathway" id="UPA00378"/>
<evidence type="ECO:0000256" key="5">
    <source>
        <dbReference type="ARBA" id="ARBA00022676"/>
    </source>
</evidence>
<dbReference type="FunFam" id="3.40.50.11660:FF:000004">
    <property type="entry name" value="Glycoprotein 3-alpha-L-fucosyltransferase A"/>
    <property type="match status" value="1"/>
</dbReference>
<evidence type="ECO:0000313" key="17">
    <source>
        <dbReference type="EMBL" id="VDI68051.1"/>
    </source>
</evidence>
<dbReference type="EC" id="2.4.1.-" evidence="15"/>
<keyword evidence="11 15" id="KW-0472">Membrane</keyword>
<evidence type="ECO:0000256" key="1">
    <source>
        <dbReference type="ARBA" id="ARBA00004323"/>
    </source>
</evidence>
<comment type="pathway">
    <text evidence="2">Protein modification; protein glycosylation.</text>
</comment>
<dbReference type="Pfam" id="PF00852">
    <property type="entry name" value="Glyco_transf_10"/>
    <property type="match status" value="1"/>
</dbReference>
<evidence type="ECO:0000256" key="3">
    <source>
        <dbReference type="ARBA" id="ARBA00008919"/>
    </source>
</evidence>
<dbReference type="GO" id="GO:0032580">
    <property type="term" value="C:Golgi cisterna membrane"/>
    <property type="evidence" value="ECO:0007669"/>
    <property type="project" value="UniProtKB-SubCell"/>
</dbReference>
<dbReference type="InterPro" id="IPR001503">
    <property type="entry name" value="Glyco_trans_10"/>
</dbReference>
<evidence type="ECO:0000256" key="9">
    <source>
        <dbReference type="ARBA" id="ARBA00022989"/>
    </source>
</evidence>
<dbReference type="EMBL" id="UYJE01008871">
    <property type="protein sequence ID" value="VDI68051.1"/>
    <property type="molecule type" value="Genomic_DNA"/>
</dbReference>
<keyword evidence="8" id="KW-0735">Signal-anchor</keyword>
<evidence type="ECO:0000256" key="14">
    <source>
        <dbReference type="PROSITE-ProRule" id="PRU00333"/>
    </source>
</evidence>
<keyword evidence="10 15" id="KW-0333">Golgi apparatus</keyword>
<keyword evidence="7 15" id="KW-0812">Transmembrane</keyword>
<feature type="domain" description="Hcy-binding" evidence="16">
    <location>
        <begin position="427"/>
        <end position="732"/>
    </location>
</feature>
<dbReference type="Pfam" id="PF02574">
    <property type="entry name" value="S-methyl_trans"/>
    <property type="match status" value="1"/>
</dbReference>
<keyword evidence="9 15" id="KW-1133">Transmembrane helix</keyword>
<feature type="transmembrane region" description="Helical" evidence="15">
    <location>
        <begin position="7"/>
        <end position="25"/>
    </location>
</feature>
<keyword evidence="14" id="KW-0479">Metal-binding</keyword>
<comment type="pathway">
    <text evidence="13">Amino-acid biosynthesis; L-methionine biosynthesis via de novo pathway.</text>
</comment>
<evidence type="ECO:0000256" key="10">
    <source>
        <dbReference type="ARBA" id="ARBA00023034"/>
    </source>
</evidence>
<keyword evidence="12" id="KW-0325">Glycoprotein</keyword>
<dbReference type="Pfam" id="PF17039">
    <property type="entry name" value="Glyco_tran_10_N"/>
    <property type="match status" value="1"/>
</dbReference>
<dbReference type="SUPFAM" id="SSF53756">
    <property type="entry name" value="UDP-Glycosyltransferase/glycogen phosphorylase"/>
    <property type="match status" value="1"/>
</dbReference>
<comment type="cofactor">
    <cofactor evidence="14">
        <name>Zn(2+)</name>
        <dbReference type="ChEBI" id="CHEBI:29105"/>
    </cofactor>
</comment>